<dbReference type="InterPro" id="IPR013968">
    <property type="entry name" value="PKS_KR"/>
</dbReference>
<accession>A0A486XMW6</accession>
<dbReference type="SUPFAM" id="SSF47336">
    <property type="entry name" value="ACP-like"/>
    <property type="match status" value="1"/>
</dbReference>
<dbReference type="Pfam" id="PF21394">
    <property type="entry name" value="Beta-ketacyl_N"/>
    <property type="match status" value="1"/>
</dbReference>
<dbReference type="InterPro" id="IPR057326">
    <property type="entry name" value="KR_dom"/>
</dbReference>
<evidence type="ECO:0000256" key="4">
    <source>
        <dbReference type="ARBA" id="ARBA00022553"/>
    </source>
</evidence>
<dbReference type="GO" id="GO:0031177">
    <property type="term" value="F:phosphopantetheine binding"/>
    <property type="evidence" value="ECO:0007669"/>
    <property type="project" value="InterPro"/>
</dbReference>
<dbReference type="Pfam" id="PF00109">
    <property type="entry name" value="ketoacyl-synt"/>
    <property type="match status" value="1"/>
</dbReference>
<dbReference type="InterPro" id="IPR049552">
    <property type="entry name" value="PKS_DH_N"/>
</dbReference>
<reference evidence="11" key="1">
    <citation type="submission" date="2019-04" db="EMBL/GenBank/DDBJ databases">
        <authorList>
            <person name="Brambilla D."/>
        </authorList>
    </citation>
    <scope>NUCLEOTIDE SEQUENCE</scope>
    <source>
        <strain evidence="11">BAL1</strain>
    </source>
</reference>
<dbReference type="CDD" id="cd00833">
    <property type="entry name" value="PKS"/>
    <property type="match status" value="1"/>
</dbReference>
<proteinExistence type="inferred from homology"/>
<evidence type="ECO:0000256" key="6">
    <source>
        <dbReference type="PROSITE-ProRule" id="PRU01363"/>
    </source>
</evidence>
<keyword evidence="11" id="KW-0012">Acyltransferase</keyword>
<evidence type="ECO:0000256" key="5">
    <source>
        <dbReference type="ARBA" id="ARBA00022679"/>
    </source>
</evidence>
<evidence type="ECO:0000256" key="2">
    <source>
        <dbReference type="ARBA" id="ARBA00006484"/>
    </source>
</evidence>
<dbReference type="InterPro" id="IPR018201">
    <property type="entry name" value="Ketoacyl_synth_AS"/>
</dbReference>
<name>A0A486XMW6_9GAMM</name>
<feature type="region of interest" description="N-terminal hotdog fold" evidence="6">
    <location>
        <begin position="1399"/>
        <end position="1523"/>
    </location>
</feature>
<dbReference type="EMBL" id="CAAJGR010000082">
    <property type="protein sequence ID" value="VHO03441.1"/>
    <property type="molecule type" value="Genomic_DNA"/>
</dbReference>
<dbReference type="SUPFAM" id="SSF53901">
    <property type="entry name" value="Thiolase-like"/>
    <property type="match status" value="1"/>
</dbReference>
<dbReference type="PROSITE" id="PS00012">
    <property type="entry name" value="PHOSPHOPANTETHEINE"/>
    <property type="match status" value="1"/>
</dbReference>
<comment type="similarity">
    <text evidence="2">Belongs to the short-chain dehydrogenases/reductases (SDR) family.</text>
</comment>
<dbReference type="InterPro" id="IPR006162">
    <property type="entry name" value="Ppantetheine_attach_site"/>
</dbReference>
<organism evidence="11">
    <name type="scientific">Rheinheimera sp. BAL341</name>
    <dbReference type="NCBI Taxonomy" id="1708203"/>
    <lineage>
        <taxon>Bacteria</taxon>
        <taxon>Pseudomonadati</taxon>
        <taxon>Pseudomonadota</taxon>
        <taxon>Gammaproteobacteria</taxon>
        <taxon>Chromatiales</taxon>
        <taxon>Chromatiaceae</taxon>
        <taxon>Rheinheimera</taxon>
    </lineage>
</organism>
<sequence>MDSFLKDHQVKRKMNNFVEINKNARAEYLKRFGEAIYDSIAIVGYSCRFPGAKNAEEFWSNIANGKKSITFFEKHELDSNSVAPEEIDDPNYVAARGILGDVDQFDAEFFGFTPKEAQLTDPQHRLFLTLAQQALDHAGYTTEKSDSIFGLFGGAGANSYMLNNLASGFINGTGSTLQAYIHNKHDHLTTRAAYKLNLNGPCINVQTACSTSLVAVEQACQSLFNHQVDVAMAGACTIAIPENTGYLFQQDGIGSPDGHCRAFDKNAQGTVGGNGGGIVVLKRLEDALNDGDHIHAIIKGIGINNDGSQKVGYTAPSIDRQTEAIKMAHAMAGVSPETITYVEAHGTGTKVGDAVELKALSQAFNLPTSSHKHCAIGSVKPNIGHLDTASGIAGLIKTILCIKHKTLVPTVNFESETTEVDFDASPFYVNTELKHWDSKNDCRRAGISSFGLGGTNVHMVLEEFPELPQAKPSTSPQIMYFSANSRTSLEKLALRIKDHLEANSDTNLASVAYTLQTGRKRLKYRRMFVASSVSETIENLQTLNPEKVFSHQSIPEKTDLIFMFPGQGAQYVNMSRSLYNEQPEYKKIVDKCADILTPIIDRDIRTIIFADGNIDQANSLLSETQYTQPALFVVEYALAQYLMHLGLKPDQMIGHSVGEYVAACIANVFSLEDALYLIAHRGKLVQKQPPGMMLAVSIAGDKAEKYTSDTISLAAVNGPEQSVFAGEIEDIKQLQSELNGLGYFTRELKTSHAFHSHMMNSIIPDFVALFNSITVNPPTCPFMSNVTGRVIEIHEAMSPEYWAKHLSKTVLFNDGIKLLLKNPQVALVEVGPSDVLRTLVRWHPDKQVDQFMHSTLPSVQMIKKKQFKSDLEFLMTTLGHLTLLDIEPQWHKLHTDNETLKLPLPAYPFEPKRHWIDPIKTASHNNKARSLEKQKNINNWYYAPQWKELPVVQSQRQPEAKTYLVFCHNNDFCQTIREKLEIENVRTIFVVPAESFEQIDSANLNIVVSDTRHYSELFKRLYESGEKIDKIVHLLGVFGAPEDTLEHSFNSLSYIAEMVNRHLTADDEIKLLVISNETFDIFGYGGNDPRTRLVVGPIKTIPQEYPKLSARLVDIHIPPLKHQQLQVIELLTKEMLLEETVDVDIAIRNDKRWQCSFEPIAMNANIDTPLALKDGGCYLITGGLGGIGLRLAQKISCEKNVTLVLIHRSYFPEQEHWGQMLYSGSTSNVVCKKIESLTTIVNNGCHLVLHQGDVSDQPNMESLFSKLDRQYGGITGVFHTAGVAGGRLIQLTDLQKTQEVLVPKVAGTMVLGDLLTSRKPEFFVLFSSLTTVVPRIGQTDYTAANAFLDAFARHYGQSTGIKTTAINWGAWEDIGMAANSLKSAHQSEQSLYAVQPFAHPFLDRYVIKEDGTEIYSTDFNVKKHWILDEHRIFGNPVIPGISYFEMLRAIMEKRSDNAPITFENVVFINPVRVEDGDTRKVDITVTPKYDKVEFLVQSIEPDDNTYTLKTYVSGNVRVTKDIEVEKYNLEELTQRCSARTIHLAVEDREEDIGPRWHSVRQAHVGENEALFELKMQEAFHSDFEQLKFHPALLDRCCGLAKQFLVNDDYYIPLSYQILEMKGALPPNIFCYARFIPRENENHDTATFDVTLIDKDGNGLVEVRGFTQIRMSDPGRKIRNLTDDEMSSVNKLKNDKIVSVSKEGEWDGISPDEGMQALSQILSSNVGSQVVVSVRDLESTIEASFSAMQNRLNNLTAQNNEQKSIQVHPRPDLDTAYVEPKSDLDKAIAQIWQSMLGIDGIGINDNFFDLGGDSLTAVQIVSQIEQELKTKVPPFVIFDGGTIKQIVSFIEGETTSDKSTEQMSRGARRLEKLKNRSARS</sequence>
<dbReference type="InterPro" id="IPR014031">
    <property type="entry name" value="Ketoacyl_synth_C"/>
</dbReference>
<dbReference type="Pfam" id="PF02801">
    <property type="entry name" value="Ketoacyl-synt_C"/>
    <property type="match status" value="1"/>
</dbReference>
<protein>
    <submittedName>
        <fullName evidence="11">Malonyl CoA-acyl carrier protein transacylase</fullName>
        <ecNumber evidence="11">2.3.1.39</ecNumber>
    </submittedName>
</protein>
<dbReference type="GO" id="GO:0006633">
    <property type="term" value="P:fatty acid biosynthetic process"/>
    <property type="evidence" value="ECO:0007669"/>
    <property type="project" value="UniProtKB-UniPathway"/>
</dbReference>
<dbReference type="InterPro" id="IPR049490">
    <property type="entry name" value="C883_1060-like_KR_N"/>
</dbReference>
<dbReference type="SUPFAM" id="SSF55048">
    <property type="entry name" value="Probable ACP-binding domain of malonyl-CoA ACP transacylase"/>
    <property type="match status" value="1"/>
</dbReference>
<dbReference type="InterPro" id="IPR009081">
    <property type="entry name" value="PP-bd_ACP"/>
</dbReference>
<dbReference type="InterPro" id="IPR016039">
    <property type="entry name" value="Thiolase-like"/>
</dbReference>
<evidence type="ECO:0000259" key="10">
    <source>
        <dbReference type="PROSITE" id="PS52019"/>
    </source>
</evidence>
<dbReference type="EC" id="2.3.1.39" evidence="11"/>
<dbReference type="Gene3D" id="3.40.366.10">
    <property type="entry name" value="Malonyl-Coenzyme A Acyl Carrier Protein, domain 2"/>
    <property type="match status" value="1"/>
</dbReference>
<dbReference type="GO" id="GO:0004312">
    <property type="term" value="F:fatty acid synthase activity"/>
    <property type="evidence" value="ECO:0007669"/>
    <property type="project" value="TreeGrafter"/>
</dbReference>
<dbReference type="SUPFAM" id="SSF51735">
    <property type="entry name" value="NAD(P)-binding Rossmann-fold domains"/>
    <property type="match status" value="2"/>
</dbReference>
<dbReference type="InterPro" id="IPR042104">
    <property type="entry name" value="PKS_dehydratase_sf"/>
</dbReference>
<dbReference type="Pfam" id="PF08659">
    <property type="entry name" value="KR"/>
    <property type="match status" value="1"/>
</dbReference>
<dbReference type="Pfam" id="PF00698">
    <property type="entry name" value="Acyl_transf_1"/>
    <property type="match status" value="1"/>
</dbReference>
<evidence type="ECO:0000256" key="1">
    <source>
        <dbReference type="ARBA" id="ARBA00005194"/>
    </source>
</evidence>
<dbReference type="InterPro" id="IPR049551">
    <property type="entry name" value="PKS_DH_C"/>
</dbReference>
<dbReference type="InterPro" id="IPR014043">
    <property type="entry name" value="Acyl_transferase_dom"/>
</dbReference>
<dbReference type="Gene3D" id="3.40.50.720">
    <property type="entry name" value="NAD(P)-binding Rossmann-like Domain"/>
    <property type="match status" value="1"/>
</dbReference>
<dbReference type="PANTHER" id="PTHR43775">
    <property type="entry name" value="FATTY ACID SYNTHASE"/>
    <property type="match status" value="1"/>
</dbReference>
<dbReference type="InterPro" id="IPR050091">
    <property type="entry name" value="PKS_NRPS_Biosynth_Enz"/>
</dbReference>
<dbReference type="InterPro" id="IPR001227">
    <property type="entry name" value="Ac_transferase_dom_sf"/>
</dbReference>
<dbReference type="Gene3D" id="3.10.129.110">
    <property type="entry name" value="Polyketide synthase dehydratase"/>
    <property type="match status" value="1"/>
</dbReference>
<dbReference type="InterPro" id="IPR036736">
    <property type="entry name" value="ACP-like_sf"/>
</dbReference>
<dbReference type="Pfam" id="PF00550">
    <property type="entry name" value="PP-binding"/>
    <property type="match status" value="1"/>
</dbReference>
<dbReference type="PROSITE" id="PS00606">
    <property type="entry name" value="KS3_1"/>
    <property type="match status" value="1"/>
</dbReference>
<feature type="domain" description="Carrier" evidence="8">
    <location>
        <begin position="1778"/>
        <end position="1853"/>
    </location>
</feature>
<dbReference type="SMART" id="SM00827">
    <property type="entry name" value="PKS_AT"/>
    <property type="match status" value="1"/>
</dbReference>
<dbReference type="PROSITE" id="PS50075">
    <property type="entry name" value="CARRIER"/>
    <property type="match status" value="1"/>
</dbReference>
<feature type="domain" description="PKS/mFAS DH" evidence="10">
    <location>
        <begin position="1399"/>
        <end position="1676"/>
    </location>
</feature>
<dbReference type="SMART" id="SM00823">
    <property type="entry name" value="PKS_PP"/>
    <property type="match status" value="1"/>
</dbReference>
<dbReference type="PROSITE" id="PS52019">
    <property type="entry name" value="PKS_MFAS_DH"/>
    <property type="match status" value="1"/>
</dbReference>
<dbReference type="Gene3D" id="1.10.1200.10">
    <property type="entry name" value="ACP-like"/>
    <property type="match status" value="1"/>
</dbReference>
<dbReference type="PANTHER" id="PTHR43775:SF51">
    <property type="entry name" value="INACTIVE PHENOLPHTHIOCEROL SYNTHESIS POLYKETIDE SYNTHASE TYPE I PKS1-RELATED"/>
    <property type="match status" value="1"/>
</dbReference>
<feature type="region of interest" description="Disordered" evidence="7">
    <location>
        <begin position="1853"/>
        <end position="1879"/>
    </location>
</feature>
<dbReference type="Pfam" id="PF14765">
    <property type="entry name" value="PS-DH"/>
    <property type="match status" value="1"/>
</dbReference>
<dbReference type="InterPro" id="IPR014030">
    <property type="entry name" value="Ketoacyl_synth_N"/>
</dbReference>
<keyword evidence="4" id="KW-0597">Phosphoprotein</keyword>
<dbReference type="InterPro" id="IPR016035">
    <property type="entry name" value="Acyl_Trfase/lysoPLipase"/>
</dbReference>
<evidence type="ECO:0000256" key="3">
    <source>
        <dbReference type="ARBA" id="ARBA00022450"/>
    </source>
</evidence>
<evidence type="ECO:0000256" key="7">
    <source>
        <dbReference type="SAM" id="MobiDB-lite"/>
    </source>
</evidence>
<feature type="region of interest" description="C-terminal hotdog fold" evidence="6">
    <location>
        <begin position="1533"/>
        <end position="1676"/>
    </location>
</feature>
<keyword evidence="5 11" id="KW-0808">Transferase</keyword>
<keyword evidence="3" id="KW-0596">Phosphopantetheine</keyword>
<dbReference type="InterPro" id="IPR020841">
    <property type="entry name" value="PKS_Beta-ketoAc_synthase_dom"/>
</dbReference>
<dbReference type="Pfam" id="PF22621">
    <property type="entry name" value="CurL-like_PKS_C"/>
    <property type="match status" value="1"/>
</dbReference>
<dbReference type="Pfam" id="PF21089">
    <property type="entry name" value="PKS_DH_N"/>
    <property type="match status" value="1"/>
</dbReference>
<dbReference type="PROSITE" id="PS52004">
    <property type="entry name" value="KS3_2"/>
    <property type="match status" value="1"/>
</dbReference>
<dbReference type="GO" id="GO:0004314">
    <property type="term" value="F:[acyl-carrier-protein] S-malonyltransferase activity"/>
    <property type="evidence" value="ECO:0007669"/>
    <property type="project" value="UniProtKB-EC"/>
</dbReference>
<dbReference type="SMART" id="SM00825">
    <property type="entry name" value="PKS_KS"/>
    <property type="match status" value="1"/>
</dbReference>
<evidence type="ECO:0000259" key="9">
    <source>
        <dbReference type="PROSITE" id="PS52004"/>
    </source>
</evidence>
<feature type="domain" description="Ketosynthase family 3 (KS3)" evidence="9">
    <location>
        <begin position="37"/>
        <end position="463"/>
    </location>
</feature>
<evidence type="ECO:0000313" key="11">
    <source>
        <dbReference type="EMBL" id="VHO03441.1"/>
    </source>
</evidence>
<evidence type="ECO:0000259" key="8">
    <source>
        <dbReference type="PROSITE" id="PS50075"/>
    </source>
</evidence>
<dbReference type="InterPro" id="IPR036291">
    <property type="entry name" value="NAD(P)-bd_dom_sf"/>
</dbReference>
<feature type="active site" description="Proton acceptor; for dehydratase activity" evidence="6">
    <location>
        <position position="1430"/>
    </location>
</feature>
<dbReference type="GO" id="GO:0004315">
    <property type="term" value="F:3-oxoacyl-[acyl-carrier-protein] synthase activity"/>
    <property type="evidence" value="ECO:0007669"/>
    <property type="project" value="InterPro"/>
</dbReference>
<comment type="pathway">
    <text evidence="1">Lipid metabolism; fatty acid biosynthesis.</text>
</comment>
<gene>
    <name evidence="11" type="ORF">BAL341_1437</name>
</gene>
<dbReference type="SMART" id="SM00822">
    <property type="entry name" value="PKS_KR"/>
    <property type="match status" value="1"/>
</dbReference>
<dbReference type="InterPro" id="IPR020806">
    <property type="entry name" value="PKS_PP-bd"/>
</dbReference>
<dbReference type="Gene3D" id="3.40.47.10">
    <property type="match status" value="1"/>
</dbReference>
<feature type="active site" description="Proton donor; for dehydratase activity" evidence="6">
    <location>
        <position position="1594"/>
    </location>
</feature>
<dbReference type="InterPro" id="IPR049900">
    <property type="entry name" value="PKS_mFAS_DH"/>
</dbReference>
<dbReference type="Gene3D" id="3.30.70.250">
    <property type="entry name" value="Malonyl-CoA ACP transacylase, ACP-binding"/>
    <property type="match status" value="1"/>
</dbReference>
<dbReference type="SUPFAM" id="SSF52151">
    <property type="entry name" value="FabD/lysophospholipase-like"/>
    <property type="match status" value="1"/>
</dbReference>
<dbReference type="Gene3D" id="3.30.70.3290">
    <property type="match status" value="1"/>
</dbReference>
<dbReference type="UniPathway" id="UPA00094"/>
<dbReference type="InterPro" id="IPR016036">
    <property type="entry name" value="Malonyl_transacylase_ACP-bd"/>
</dbReference>